<gene>
    <name evidence="5" type="ORF">BDW59DRAFT_160032</name>
</gene>
<organism evidence="5 6">
    <name type="scientific">Aspergillus cavernicola</name>
    <dbReference type="NCBI Taxonomy" id="176166"/>
    <lineage>
        <taxon>Eukaryota</taxon>
        <taxon>Fungi</taxon>
        <taxon>Dikarya</taxon>
        <taxon>Ascomycota</taxon>
        <taxon>Pezizomycotina</taxon>
        <taxon>Eurotiomycetes</taxon>
        <taxon>Eurotiomycetidae</taxon>
        <taxon>Eurotiales</taxon>
        <taxon>Aspergillaceae</taxon>
        <taxon>Aspergillus</taxon>
        <taxon>Aspergillus subgen. Nidulantes</taxon>
    </lineage>
</organism>
<name>A0ABR4IJ09_9EURO</name>
<protein>
    <recommendedName>
        <fullName evidence="4">FAD-binding domain-containing protein</fullName>
    </recommendedName>
</protein>
<evidence type="ECO:0000259" key="4">
    <source>
        <dbReference type="Pfam" id="PF01494"/>
    </source>
</evidence>
<sequence length="226" mass="25128">MAQLKVLICGGGIAGNALAFWLLKLGYGVTVVERWPDLRATGLQVDLRGFGVMVLKRMGLEQAFRARSVPEQGLEFINSSGKQKAYFPANRTGEGLQSFTTDYEIMRGDLCRLLYDVTKDRVKYVFGMTVESFEESDSSIEVLFSNGKKDRFDLLVGADGQGSRIRRLMLGPDTPDTFHFLGVYTGYFTIPQPIREGEQYISTNYIAPGKRMGQCLLPIALEGNGK</sequence>
<keyword evidence="2" id="KW-0274">FAD</keyword>
<dbReference type="EMBL" id="JBFXLS010000023">
    <property type="protein sequence ID" value="KAL2827726.1"/>
    <property type="molecule type" value="Genomic_DNA"/>
</dbReference>
<dbReference type="Proteomes" id="UP001610335">
    <property type="component" value="Unassembled WGS sequence"/>
</dbReference>
<proteinExistence type="predicted"/>
<comment type="caution">
    <text evidence="5">The sequence shown here is derived from an EMBL/GenBank/DDBJ whole genome shotgun (WGS) entry which is preliminary data.</text>
</comment>
<dbReference type="SUPFAM" id="SSF51905">
    <property type="entry name" value="FAD/NAD(P)-binding domain"/>
    <property type="match status" value="1"/>
</dbReference>
<evidence type="ECO:0000313" key="6">
    <source>
        <dbReference type="Proteomes" id="UP001610335"/>
    </source>
</evidence>
<keyword evidence="6" id="KW-1185">Reference proteome</keyword>
<evidence type="ECO:0000313" key="5">
    <source>
        <dbReference type="EMBL" id="KAL2827726.1"/>
    </source>
</evidence>
<feature type="domain" description="FAD-binding" evidence="4">
    <location>
        <begin position="4"/>
        <end position="169"/>
    </location>
</feature>
<dbReference type="PRINTS" id="PR00420">
    <property type="entry name" value="RNGMNOXGNASE"/>
</dbReference>
<dbReference type="InterPro" id="IPR051704">
    <property type="entry name" value="FAD_aromatic-hydroxylase"/>
</dbReference>
<accession>A0ABR4IJ09</accession>
<evidence type="ECO:0000256" key="2">
    <source>
        <dbReference type="ARBA" id="ARBA00022827"/>
    </source>
</evidence>
<keyword evidence="1" id="KW-0285">Flavoprotein</keyword>
<dbReference type="PANTHER" id="PTHR46865">
    <property type="entry name" value="OXIDOREDUCTASE-RELATED"/>
    <property type="match status" value="1"/>
</dbReference>
<reference evidence="5 6" key="1">
    <citation type="submission" date="2024-07" db="EMBL/GenBank/DDBJ databases">
        <title>Section-level genome sequencing and comparative genomics of Aspergillus sections Usti and Cavernicolus.</title>
        <authorList>
            <consortium name="Lawrence Berkeley National Laboratory"/>
            <person name="Nybo J.L."/>
            <person name="Vesth T.C."/>
            <person name="Theobald S."/>
            <person name="Frisvad J.C."/>
            <person name="Larsen T.O."/>
            <person name="Kjaerboelling I."/>
            <person name="Rothschild-Mancinelli K."/>
            <person name="Lyhne E.K."/>
            <person name="Kogle M.E."/>
            <person name="Barry K."/>
            <person name="Clum A."/>
            <person name="Na H."/>
            <person name="Ledsgaard L."/>
            <person name="Lin J."/>
            <person name="Lipzen A."/>
            <person name="Kuo A."/>
            <person name="Riley R."/>
            <person name="Mondo S."/>
            <person name="LaButti K."/>
            <person name="Haridas S."/>
            <person name="Pangalinan J."/>
            <person name="Salamov A.A."/>
            <person name="Simmons B.A."/>
            <person name="Magnuson J.K."/>
            <person name="Chen J."/>
            <person name="Drula E."/>
            <person name="Henrissat B."/>
            <person name="Wiebenga A."/>
            <person name="Lubbers R.J."/>
            <person name="Gomes A.C."/>
            <person name="Makela M.R."/>
            <person name="Stajich J."/>
            <person name="Grigoriev I.V."/>
            <person name="Mortensen U.H."/>
            <person name="De vries R.P."/>
            <person name="Baker S.E."/>
            <person name="Andersen M.R."/>
        </authorList>
    </citation>
    <scope>NUCLEOTIDE SEQUENCE [LARGE SCALE GENOMIC DNA]</scope>
    <source>
        <strain evidence="5 6">CBS 600.67</strain>
    </source>
</reference>
<dbReference type="Gene3D" id="3.50.50.60">
    <property type="entry name" value="FAD/NAD(P)-binding domain"/>
    <property type="match status" value="1"/>
</dbReference>
<keyword evidence="3" id="KW-0560">Oxidoreductase</keyword>
<dbReference type="InterPro" id="IPR002938">
    <property type="entry name" value="FAD-bd"/>
</dbReference>
<dbReference type="PANTHER" id="PTHR46865:SF7">
    <property type="entry name" value="MONOOXYGENASE, PUTATIVE (AFU_ORTHOLOGUE AFUA_8G07040)-RELATED"/>
    <property type="match status" value="1"/>
</dbReference>
<dbReference type="InterPro" id="IPR036188">
    <property type="entry name" value="FAD/NAD-bd_sf"/>
</dbReference>
<evidence type="ECO:0000256" key="3">
    <source>
        <dbReference type="ARBA" id="ARBA00023002"/>
    </source>
</evidence>
<dbReference type="Pfam" id="PF01494">
    <property type="entry name" value="FAD_binding_3"/>
    <property type="match status" value="1"/>
</dbReference>
<evidence type="ECO:0000256" key="1">
    <source>
        <dbReference type="ARBA" id="ARBA00022630"/>
    </source>
</evidence>